<dbReference type="AlphaFoldDB" id="W6MY92"/>
<organism evidence="2">
    <name type="scientific">Cherax sp. HG-2014b</name>
    <dbReference type="NCBI Taxonomy" id="1447910"/>
    <lineage>
        <taxon>Eukaryota</taxon>
        <taxon>Metazoa</taxon>
        <taxon>Ecdysozoa</taxon>
        <taxon>Arthropoda</taxon>
        <taxon>Crustacea</taxon>
        <taxon>Multicrustacea</taxon>
        <taxon>Malacostraca</taxon>
        <taxon>Eumalacostraca</taxon>
        <taxon>Eucarida</taxon>
        <taxon>Decapoda</taxon>
        <taxon>Pleocyemata</taxon>
        <taxon>Astacidea</taxon>
        <taxon>Parastacoidea</taxon>
        <taxon>Parastacidae</taxon>
        <taxon>Cherax</taxon>
    </lineage>
</organism>
<sequence length="52" mass="6262">MPQMAPLMWLNLFLMFILGYLLFSIISFFFKLPIKTGAFVHKLTLLEKPWKW</sequence>
<accession>W6MY92</accession>
<reference evidence="2" key="1">
    <citation type="submission" date="2014-01" db="EMBL/GenBank/DDBJ databases">
        <authorList>
            <person name="Gan H."/>
        </authorList>
    </citation>
    <scope>NUCLEOTIDE SEQUENCE</scope>
    <source>
        <strain evidence="2">TAGE5</strain>
    </source>
</reference>
<feature type="transmembrane region" description="Helical" evidence="1">
    <location>
        <begin position="12"/>
        <end position="32"/>
    </location>
</feature>
<evidence type="ECO:0000256" key="1">
    <source>
        <dbReference type="SAM" id="Phobius"/>
    </source>
</evidence>
<gene>
    <name evidence="2" type="primary">atp8</name>
</gene>
<keyword evidence="1" id="KW-1133">Transmembrane helix</keyword>
<evidence type="ECO:0000313" key="2">
    <source>
        <dbReference type="EMBL" id="CDL72686.1"/>
    </source>
</evidence>
<geneLocation type="mitochondrion" evidence="2"/>
<proteinExistence type="predicted"/>
<keyword evidence="1" id="KW-0472">Membrane</keyword>
<dbReference type="EMBL" id="HG799098">
    <property type="protein sequence ID" value="CDL72686.1"/>
    <property type="molecule type" value="Genomic_DNA"/>
</dbReference>
<protein>
    <submittedName>
        <fullName evidence="2">ATP synthase F0 subunit 8</fullName>
    </submittedName>
</protein>
<name>W6MY92_9EUCA</name>
<reference evidence="2" key="2">
    <citation type="submission" date="2014-02" db="EMBL/GenBank/DDBJ databases">
        <title>Complete mitochondrial genome of Cherax paniaicus isolate TAGE5.</title>
        <authorList>
            <person name="Gan H.M."/>
            <person name="Tan M.H."/>
            <person name="Austin C.M."/>
        </authorList>
    </citation>
    <scope>NUCLEOTIDE SEQUENCE</scope>
    <source>
        <strain evidence="2">TAGE5</strain>
    </source>
</reference>
<keyword evidence="1" id="KW-0812">Transmembrane</keyword>
<keyword evidence="2" id="KW-0496">Mitochondrion</keyword>